<dbReference type="SUPFAM" id="SSF48452">
    <property type="entry name" value="TPR-like"/>
    <property type="match status" value="1"/>
</dbReference>
<dbReference type="InterPro" id="IPR053137">
    <property type="entry name" value="NLR-like"/>
</dbReference>
<dbReference type="Gene3D" id="1.25.40.10">
    <property type="entry name" value="Tetratricopeptide repeat domain"/>
    <property type="match status" value="2"/>
</dbReference>
<proteinExistence type="predicted"/>
<evidence type="ECO:0000256" key="1">
    <source>
        <dbReference type="SAM" id="MobiDB-lite"/>
    </source>
</evidence>
<dbReference type="VEuPathDB" id="FungiDB:C8Q69DRAFT_467672"/>
<dbReference type="Pfam" id="PF13424">
    <property type="entry name" value="TPR_12"/>
    <property type="match status" value="1"/>
</dbReference>
<feature type="compositionally biased region" description="Low complexity" evidence="1">
    <location>
        <begin position="109"/>
        <end position="122"/>
    </location>
</feature>
<dbReference type="InterPro" id="IPR011990">
    <property type="entry name" value="TPR-like_helical_dom_sf"/>
</dbReference>
<reference evidence="2 3" key="1">
    <citation type="journal article" date="2018" name="Front. Microbiol.">
        <title>Genomic and genetic insights into a cosmopolitan fungus, Paecilomyces variotii (Eurotiales).</title>
        <authorList>
            <person name="Urquhart A.S."/>
            <person name="Mondo S.J."/>
            <person name="Makela M.R."/>
            <person name="Hane J.K."/>
            <person name="Wiebenga A."/>
            <person name="He G."/>
            <person name="Mihaltcheva S."/>
            <person name="Pangilinan J."/>
            <person name="Lipzen A."/>
            <person name="Barry K."/>
            <person name="de Vries R.P."/>
            <person name="Grigoriev I.V."/>
            <person name="Idnurm A."/>
        </authorList>
    </citation>
    <scope>NUCLEOTIDE SEQUENCE [LARGE SCALE GENOMIC DNA]</scope>
    <source>
        <strain evidence="2 3">CBS 101075</strain>
    </source>
</reference>
<feature type="compositionally biased region" description="Basic and acidic residues" evidence="1">
    <location>
        <begin position="65"/>
        <end position="76"/>
    </location>
</feature>
<dbReference type="EMBL" id="RCNU01000005">
    <property type="protein sequence ID" value="RWQ95840.1"/>
    <property type="molecule type" value="Genomic_DNA"/>
</dbReference>
<organism evidence="2 3">
    <name type="scientific">Byssochlamys spectabilis</name>
    <name type="common">Paecilomyces variotii</name>
    <dbReference type="NCBI Taxonomy" id="264951"/>
    <lineage>
        <taxon>Eukaryota</taxon>
        <taxon>Fungi</taxon>
        <taxon>Dikarya</taxon>
        <taxon>Ascomycota</taxon>
        <taxon>Pezizomycotina</taxon>
        <taxon>Eurotiomycetes</taxon>
        <taxon>Eurotiomycetidae</taxon>
        <taxon>Eurotiales</taxon>
        <taxon>Thermoascaceae</taxon>
        <taxon>Paecilomyces</taxon>
    </lineage>
</organism>
<dbReference type="PANTHER" id="PTHR46082">
    <property type="entry name" value="ATP/GTP-BINDING PROTEIN-RELATED"/>
    <property type="match status" value="1"/>
</dbReference>
<dbReference type="Proteomes" id="UP000283841">
    <property type="component" value="Unassembled WGS sequence"/>
</dbReference>
<dbReference type="STRING" id="264951.A0A443HVQ9"/>
<evidence type="ECO:0000313" key="3">
    <source>
        <dbReference type="Proteomes" id="UP000283841"/>
    </source>
</evidence>
<dbReference type="AlphaFoldDB" id="A0A443HVQ9"/>
<comment type="caution">
    <text evidence="2">The sequence shown here is derived from an EMBL/GenBank/DDBJ whole genome shotgun (WGS) entry which is preliminary data.</text>
</comment>
<name>A0A443HVQ9_BYSSP</name>
<feature type="region of interest" description="Disordered" evidence="1">
    <location>
        <begin position="62"/>
        <end position="122"/>
    </location>
</feature>
<dbReference type="GeneID" id="39599918"/>
<sequence>MNLPLPSPSSLSPVARLMESGEWDEAQDVLQRILQKKEHEAGASHPETQRVRNMLACVYRRQGRKNHDADAADTARQRSGSSEGGTASAARSSNSPLSARSPPSNSPEHQNQQHQQHQQQRHILQTLDAERRALELTLRRSLRHPGSRPNLDMLSRMDSLADTYFEHNHPETSAQLHQTVLRLRTSTLGPGNPLTIVAMDSLGRDYAAQGQFKDALRLQEDAVEAGRVHLGQEDIVTLRCIVHLAETYGRVMAEAPTIPPNARAIPFLENAVSILERTAGSESSDTASIRYYLAVAYSRIGARIGDAEVLLAAVLGWSRRNVETGNNTAIQIMRNLVTLYRHLGKLDRAHEVEMLLRAK</sequence>
<feature type="compositionally biased region" description="Polar residues" evidence="1">
    <location>
        <begin position="94"/>
        <end position="108"/>
    </location>
</feature>
<gene>
    <name evidence="2" type="ORF">C8Q69DRAFT_467672</name>
</gene>
<accession>A0A443HVQ9</accession>
<evidence type="ECO:0000313" key="2">
    <source>
        <dbReference type="EMBL" id="RWQ95840.1"/>
    </source>
</evidence>
<dbReference type="PANTHER" id="PTHR46082:SF11">
    <property type="entry name" value="AAA+ ATPASE DOMAIN-CONTAINING PROTEIN-RELATED"/>
    <property type="match status" value="1"/>
</dbReference>
<feature type="compositionally biased region" description="Low complexity" evidence="1">
    <location>
        <begin position="79"/>
        <end position="93"/>
    </location>
</feature>
<dbReference type="RefSeq" id="XP_028485485.1">
    <property type="nucleotide sequence ID" value="XM_028630641.1"/>
</dbReference>
<keyword evidence="3" id="KW-1185">Reference proteome</keyword>
<protein>
    <submittedName>
        <fullName evidence="2">Uncharacterized protein</fullName>
    </submittedName>
</protein>